<organism evidence="9 10">
    <name type="scientific">Rhodosorus marinus</name>
    <dbReference type="NCBI Taxonomy" id="101924"/>
    <lineage>
        <taxon>Eukaryota</taxon>
        <taxon>Rhodophyta</taxon>
        <taxon>Stylonematophyceae</taxon>
        <taxon>Stylonematales</taxon>
        <taxon>Stylonemataceae</taxon>
        <taxon>Rhodosorus</taxon>
    </lineage>
</organism>
<feature type="domain" description="Glycosyltransferase 61 catalytic" evidence="8">
    <location>
        <begin position="328"/>
        <end position="425"/>
    </location>
</feature>
<reference evidence="9 10" key="1">
    <citation type="journal article" date="2023" name="Nat. Commun.">
        <title>Origin of minicircular mitochondrial genomes in red algae.</title>
        <authorList>
            <person name="Lee Y."/>
            <person name="Cho C.H."/>
            <person name="Lee Y.M."/>
            <person name="Park S.I."/>
            <person name="Yang J.H."/>
            <person name="West J.A."/>
            <person name="Bhattacharya D."/>
            <person name="Yoon H.S."/>
        </authorList>
    </citation>
    <scope>NUCLEOTIDE SEQUENCE [LARGE SCALE GENOMIC DNA]</scope>
    <source>
        <strain evidence="9 10">CCMP1338</strain>
        <tissue evidence="9">Whole cell</tissue>
    </source>
</reference>
<evidence type="ECO:0000256" key="1">
    <source>
        <dbReference type="ARBA" id="ARBA00004167"/>
    </source>
</evidence>
<gene>
    <name evidence="9" type="ORF">NDN08_001588</name>
</gene>
<sequence>MRTKSFRSETASEQVAVSSGFSNQSDLYHGGYKTQELLEYDSYEPVNISADWRLPFSPVVSSVRPDVDQFKGVKKLLLLDVNVTALNSELWKTNVSTLKTMNSRVLAEVGPVCAAGKRRVHDYSRLQKPEVCEMYLGTEKVGSISGPACDQLFVDELESVFGEGYFLKRNNWEDLRRDGVKWRKPSVLVPKYKWLYNICHFGRVSLFLLHVHWNHERYGLFRPEESFFLSNTADKTAWHHGMLQVINERLAPVYRVGTEVTNLAPLCFEKAVLLGGEGQPWAMQFLNDTEVIKDFEKRLDVHVPRLPIDALRARRLVFSALGMAHTLPITTPGSGLVSLPVPPKKVARVHRKETNARHLVPETSDVVNSALKRSAENHGFDVVDINFDEKTFTEQLHLVSDIGFILGVHGANFQNTIFAPPGSTLMEFFTFKYVFPYYLAGGNSGLRYTSVVQNHDTEGKGACPFTKATTNWETKCFHYYRAAPVRIAEEDLPSLRKKIYRSVRYISSLHELGDTVTYKVQGRWLVMVEEERVRQMISVEEDVDMEDESEDEHVQ</sequence>
<evidence type="ECO:0000313" key="9">
    <source>
        <dbReference type="EMBL" id="KAJ8905077.1"/>
    </source>
</evidence>
<dbReference type="Pfam" id="PF04577">
    <property type="entry name" value="Glyco_transf_61"/>
    <property type="match status" value="1"/>
</dbReference>
<dbReference type="EMBL" id="JAMWBK010000005">
    <property type="protein sequence ID" value="KAJ8905077.1"/>
    <property type="molecule type" value="Genomic_DNA"/>
</dbReference>
<evidence type="ECO:0000256" key="3">
    <source>
        <dbReference type="ARBA" id="ARBA00022679"/>
    </source>
</evidence>
<comment type="caution">
    <text evidence="9">The sequence shown here is derived from an EMBL/GenBank/DDBJ whole genome shotgun (WGS) entry which is preliminary data.</text>
</comment>
<protein>
    <recommendedName>
        <fullName evidence="8">Glycosyltransferase 61 catalytic domain-containing protein</fullName>
    </recommendedName>
</protein>
<evidence type="ECO:0000256" key="2">
    <source>
        <dbReference type="ARBA" id="ARBA00022676"/>
    </source>
</evidence>
<accession>A0AAV8UVG9</accession>
<proteinExistence type="predicted"/>
<keyword evidence="4" id="KW-0812">Transmembrane</keyword>
<name>A0AAV8UVG9_9RHOD</name>
<dbReference type="PANTHER" id="PTHR20961:SF38">
    <property type="entry name" value="PROTEIN O-LINKED-MANNOSE BETA-1,4-N-ACETYLGLUCOSAMINYLTRANSFERASE 2"/>
    <property type="match status" value="1"/>
</dbReference>
<keyword evidence="5" id="KW-1133">Transmembrane helix</keyword>
<keyword evidence="6" id="KW-0472">Membrane</keyword>
<dbReference type="GO" id="GO:0016757">
    <property type="term" value="F:glycosyltransferase activity"/>
    <property type="evidence" value="ECO:0007669"/>
    <property type="project" value="UniProtKB-KW"/>
</dbReference>
<evidence type="ECO:0000256" key="7">
    <source>
        <dbReference type="ARBA" id="ARBA00023180"/>
    </source>
</evidence>
<dbReference type="InterPro" id="IPR007657">
    <property type="entry name" value="Glycosyltransferase_61"/>
</dbReference>
<dbReference type="Proteomes" id="UP001157974">
    <property type="component" value="Unassembled WGS sequence"/>
</dbReference>
<dbReference type="InterPro" id="IPR049625">
    <property type="entry name" value="Glyco_transf_61_cat"/>
</dbReference>
<keyword evidence="10" id="KW-1185">Reference proteome</keyword>
<evidence type="ECO:0000259" key="8">
    <source>
        <dbReference type="Pfam" id="PF04577"/>
    </source>
</evidence>
<dbReference type="PANTHER" id="PTHR20961">
    <property type="entry name" value="GLYCOSYLTRANSFERASE"/>
    <property type="match status" value="1"/>
</dbReference>
<comment type="subcellular location">
    <subcellularLocation>
        <location evidence="1">Membrane</location>
        <topology evidence="1">Single-pass membrane protein</topology>
    </subcellularLocation>
</comment>
<evidence type="ECO:0000256" key="4">
    <source>
        <dbReference type="ARBA" id="ARBA00022692"/>
    </source>
</evidence>
<keyword evidence="2" id="KW-0328">Glycosyltransferase</keyword>
<dbReference type="GO" id="GO:0016020">
    <property type="term" value="C:membrane"/>
    <property type="evidence" value="ECO:0007669"/>
    <property type="project" value="UniProtKB-SubCell"/>
</dbReference>
<keyword evidence="7" id="KW-0325">Glycoprotein</keyword>
<evidence type="ECO:0000256" key="5">
    <source>
        <dbReference type="ARBA" id="ARBA00022989"/>
    </source>
</evidence>
<dbReference type="AlphaFoldDB" id="A0AAV8UVG9"/>
<evidence type="ECO:0000313" key="10">
    <source>
        <dbReference type="Proteomes" id="UP001157974"/>
    </source>
</evidence>
<keyword evidence="3" id="KW-0808">Transferase</keyword>
<evidence type="ECO:0000256" key="6">
    <source>
        <dbReference type="ARBA" id="ARBA00023136"/>
    </source>
</evidence>